<reference evidence="2 3" key="1">
    <citation type="submission" date="2007-03" db="EMBL/GenBank/DDBJ databases">
        <authorList>
            <person name="Stal L."/>
            <person name="Ferriera S."/>
            <person name="Johnson J."/>
            <person name="Kravitz S."/>
            <person name="Beeson K."/>
            <person name="Sutton G."/>
            <person name="Rogers Y.-H."/>
            <person name="Friedman R."/>
            <person name="Frazier M."/>
            <person name="Venter J.C."/>
        </authorList>
    </citation>
    <scope>NUCLEOTIDE SEQUENCE [LARGE SCALE GENOMIC DNA]</scope>
    <source>
        <strain evidence="2 3">CCY0110</strain>
    </source>
</reference>
<evidence type="ECO:0000256" key="1">
    <source>
        <dbReference type="SAM" id="Phobius"/>
    </source>
</evidence>
<keyword evidence="1" id="KW-0472">Membrane</keyword>
<dbReference type="AlphaFoldDB" id="A3IRR8"/>
<accession>A3IRR8</accession>
<keyword evidence="1" id="KW-0812">Transmembrane</keyword>
<name>A3IRR8_9CHRO</name>
<evidence type="ECO:0000313" key="2">
    <source>
        <dbReference type="EMBL" id="EAZ90769.1"/>
    </source>
</evidence>
<feature type="transmembrane region" description="Helical" evidence="1">
    <location>
        <begin position="9"/>
        <end position="30"/>
    </location>
</feature>
<protein>
    <submittedName>
        <fullName evidence="2">Uncharacterized protein</fullName>
    </submittedName>
</protein>
<dbReference type="eggNOG" id="COG1675">
    <property type="taxonomic scope" value="Bacteria"/>
</dbReference>
<feature type="transmembrane region" description="Helical" evidence="1">
    <location>
        <begin position="36"/>
        <end position="59"/>
    </location>
</feature>
<dbReference type="EMBL" id="AAXW01000020">
    <property type="protein sequence ID" value="EAZ90769.1"/>
    <property type="molecule type" value="Genomic_DNA"/>
</dbReference>
<evidence type="ECO:0000313" key="3">
    <source>
        <dbReference type="Proteomes" id="UP000003781"/>
    </source>
</evidence>
<gene>
    <name evidence="2" type="ORF">CY0110_30096</name>
</gene>
<dbReference type="RefSeq" id="WP_008276078.1">
    <property type="nucleotide sequence ID" value="NZ_AAXW01000020.1"/>
</dbReference>
<comment type="caution">
    <text evidence="2">The sequence shown here is derived from an EMBL/GenBank/DDBJ whole genome shotgun (WGS) entry which is preliminary data.</text>
</comment>
<keyword evidence="3" id="KW-1185">Reference proteome</keyword>
<dbReference type="PROSITE" id="PS51257">
    <property type="entry name" value="PROKAR_LIPOPROTEIN"/>
    <property type="match status" value="1"/>
</dbReference>
<organism evidence="2 3">
    <name type="scientific">Crocosphaera chwakensis CCY0110</name>
    <dbReference type="NCBI Taxonomy" id="391612"/>
    <lineage>
        <taxon>Bacteria</taxon>
        <taxon>Bacillati</taxon>
        <taxon>Cyanobacteriota</taxon>
        <taxon>Cyanophyceae</taxon>
        <taxon>Oscillatoriophycideae</taxon>
        <taxon>Chroococcales</taxon>
        <taxon>Aphanothecaceae</taxon>
        <taxon>Crocosphaera</taxon>
        <taxon>Crocosphaera chwakensis</taxon>
    </lineage>
</organism>
<dbReference type="OrthoDB" id="486490at2"/>
<dbReference type="Proteomes" id="UP000003781">
    <property type="component" value="Unassembled WGS sequence"/>
</dbReference>
<sequence>MNNYSPKLLWLNNSGLGCLLNLLLLAILLVSVGLGWVVNGFLILLGVILITPVIGLWILRWWVQRNLVENQCPVCSYEFTGFNGVDTRCPSCGEALEIEEGKFKRVTPPGTIDVDVVDVSVKQFDDPD</sequence>
<keyword evidence="1" id="KW-1133">Transmembrane helix</keyword>
<proteinExistence type="predicted"/>